<sequence>MLKTIFSVKLLDYFHWYGYFQQMLKLYPTVKFEKEAAHRLQAVLAEVPFLSVVAVKQNVIDLDHRRELDLLVEVKSNGRPQKIVCEFKSNGQPRIVRAAIDQLRHYVKSLDKGAYGVVIAPYLSPAAQGLCREENIGFLDFEGNCRLVFGGVFIERAVPLKPATERREIKSIFAPKSAQILRLLLRDPKRAWKVAELAEQANVSLGHVSNVRHALIDREWASTDREGLSLIRPDALLDSWRAVYEKPPGQQLLFYTTSHGSALQQRLPNVLEEASRKGEAMLASFSAAQWLAPYARISTNYFYADEKGLSVLKERLDLSSPARGENVSVLQVEDEGLFRDSIEPAPYVRCTSPVQTYLDLYVAGERGREAAEHLREEKLQWQKK</sequence>
<dbReference type="AlphaFoldDB" id="A0A8I2C968"/>
<comment type="caution">
    <text evidence="1">The sequence shown here is derived from an EMBL/GenBank/DDBJ whole genome shotgun (WGS) entry which is preliminary data.</text>
</comment>
<name>A0A8I2C968_BRAEL</name>
<organism evidence="1 2">
    <name type="scientific">Bradyrhizobium elkanii</name>
    <dbReference type="NCBI Taxonomy" id="29448"/>
    <lineage>
        <taxon>Bacteria</taxon>
        <taxon>Pseudomonadati</taxon>
        <taxon>Pseudomonadota</taxon>
        <taxon>Alphaproteobacteria</taxon>
        <taxon>Hyphomicrobiales</taxon>
        <taxon>Nitrobacteraceae</taxon>
        <taxon>Bradyrhizobium</taxon>
    </lineage>
</organism>
<evidence type="ECO:0000313" key="1">
    <source>
        <dbReference type="EMBL" id="MBP1299889.1"/>
    </source>
</evidence>
<dbReference type="RefSeq" id="WP_245164070.1">
    <property type="nucleotide sequence ID" value="NZ_CP126003.1"/>
</dbReference>
<dbReference type="Proteomes" id="UP000673383">
    <property type="component" value="Unassembled WGS sequence"/>
</dbReference>
<evidence type="ECO:0008006" key="3">
    <source>
        <dbReference type="Google" id="ProtNLM"/>
    </source>
</evidence>
<dbReference type="InterPro" id="IPR019238">
    <property type="entry name" value="AbiEi_2"/>
</dbReference>
<dbReference type="EMBL" id="JAFICZ010000001">
    <property type="protein sequence ID" value="MBP1299889.1"/>
    <property type="molecule type" value="Genomic_DNA"/>
</dbReference>
<dbReference type="Pfam" id="PF09952">
    <property type="entry name" value="AbiEi_2"/>
    <property type="match status" value="1"/>
</dbReference>
<accession>A0A8I2C968</accession>
<evidence type="ECO:0000313" key="2">
    <source>
        <dbReference type="Proteomes" id="UP000673383"/>
    </source>
</evidence>
<protein>
    <recommendedName>
        <fullName evidence="3">Transcriptional regulator, AbiEi antitoxin, Type IV TA system</fullName>
    </recommendedName>
</protein>
<gene>
    <name evidence="1" type="ORF">JOH49_009642</name>
</gene>
<proteinExistence type="predicted"/>
<reference evidence="1" key="1">
    <citation type="submission" date="2021-02" db="EMBL/GenBank/DDBJ databases">
        <title>Genomic Encyclopedia of Type Strains, Phase IV (KMG-V): Genome sequencing to study the core and pangenomes of soil and plant-associated prokaryotes.</title>
        <authorList>
            <person name="Whitman W."/>
        </authorList>
    </citation>
    <scope>NUCLEOTIDE SEQUENCE</scope>
    <source>
        <strain evidence="1">USDA 406</strain>
    </source>
</reference>